<feature type="region of interest" description="Disordered" evidence="1">
    <location>
        <begin position="98"/>
        <end position="227"/>
    </location>
</feature>
<dbReference type="Proteomes" id="UP001054889">
    <property type="component" value="Unassembled WGS sequence"/>
</dbReference>
<keyword evidence="3" id="KW-1185">Reference proteome</keyword>
<reference evidence="2" key="1">
    <citation type="journal article" date="2018" name="DNA Res.">
        <title>Multiple hybrid de novo genome assembly of finger millet, an orphan allotetraploid crop.</title>
        <authorList>
            <person name="Hatakeyama M."/>
            <person name="Aluri S."/>
            <person name="Balachadran M.T."/>
            <person name="Sivarajan S.R."/>
            <person name="Patrignani A."/>
            <person name="Gruter S."/>
            <person name="Poveda L."/>
            <person name="Shimizu-Inatsugi R."/>
            <person name="Baeten J."/>
            <person name="Francoijs K.J."/>
            <person name="Nataraja K.N."/>
            <person name="Reddy Y.A.N."/>
            <person name="Phadnis S."/>
            <person name="Ravikumar R.L."/>
            <person name="Schlapbach R."/>
            <person name="Sreeman S.M."/>
            <person name="Shimizu K.K."/>
        </authorList>
    </citation>
    <scope>NUCLEOTIDE SEQUENCE</scope>
</reference>
<evidence type="ECO:0000313" key="2">
    <source>
        <dbReference type="EMBL" id="GJN22308.1"/>
    </source>
</evidence>
<reference evidence="2" key="2">
    <citation type="submission" date="2021-12" db="EMBL/GenBank/DDBJ databases">
        <title>Resequencing data analysis of finger millet.</title>
        <authorList>
            <person name="Hatakeyama M."/>
            <person name="Aluri S."/>
            <person name="Balachadran M.T."/>
            <person name="Sivarajan S.R."/>
            <person name="Poveda L."/>
            <person name="Shimizu-Inatsugi R."/>
            <person name="Schlapbach R."/>
            <person name="Sreeman S.M."/>
            <person name="Shimizu K.K."/>
        </authorList>
    </citation>
    <scope>NUCLEOTIDE SEQUENCE</scope>
</reference>
<proteinExistence type="predicted"/>
<dbReference type="AlphaFoldDB" id="A0AAV5EHS9"/>
<feature type="compositionally biased region" description="Low complexity" evidence="1">
    <location>
        <begin position="167"/>
        <end position="180"/>
    </location>
</feature>
<protein>
    <recommendedName>
        <fullName evidence="4">WAP domain-containing protein</fullName>
    </recommendedName>
</protein>
<accession>A0AAV5EHS9</accession>
<dbReference type="PANTHER" id="PTHR33924:SF1">
    <property type="entry name" value="DNA-DIRECTED RNA POLYMERASE SUBUNIT BETA"/>
    <property type="match status" value="1"/>
</dbReference>
<comment type="caution">
    <text evidence="2">The sequence shown here is derived from an EMBL/GenBank/DDBJ whole genome shotgun (WGS) entry which is preliminary data.</text>
</comment>
<evidence type="ECO:0000256" key="1">
    <source>
        <dbReference type="SAM" id="MobiDB-lite"/>
    </source>
</evidence>
<name>A0AAV5EHS9_ELECO</name>
<evidence type="ECO:0000313" key="3">
    <source>
        <dbReference type="Proteomes" id="UP001054889"/>
    </source>
</evidence>
<evidence type="ECO:0008006" key="4">
    <source>
        <dbReference type="Google" id="ProtNLM"/>
    </source>
</evidence>
<feature type="compositionally biased region" description="Basic residues" evidence="1">
    <location>
        <begin position="115"/>
        <end position="124"/>
    </location>
</feature>
<organism evidence="2 3">
    <name type="scientific">Eleusine coracana subsp. coracana</name>
    <dbReference type="NCBI Taxonomy" id="191504"/>
    <lineage>
        <taxon>Eukaryota</taxon>
        <taxon>Viridiplantae</taxon>
        <taxon>Streptophyta</taxon>
        <taxon>Embryophyta</taxon>
        <taxon>Tracheophyta</taxon>
        <taxon>Spermatophyta</taxon>
        <taxon>Magnoliopsida</taxon>
        <taxon>Liliopsida</taxon>
        <taxon>Poales</taxon>
        <taxon>Poaceae</taxon>
        <taxon>PACMAD clade</taxon>
        <taxon>Chloridoideae</taxon>
        <taxon>Cynodonteae</taxon>
        <taxon>Eleusininae</taxon>
        <taxon>Eleusine</taxon>
    </lineage>
</organism>
<dbReference type="PANTHER" id="PTHR33924">
    <property type="entry name" value="CATION-TRANSPORTING ATPASE"/>
    <property type="match status" value="1"/>
</dbReference>
<gene>
    <name evidence="2" type="primary">gb09863</name>
    <name evidence="2" type="ORF">PR202_gb09863</name>
</gene>
<dbReference type="EMBL" id="BQKI01000075">
    <property type="protein sequence ID" value="GJN22308.1"/>
    <property type="molecule type" value="Genomic_DNA"/>
</dbReference>
<sequence length="590" mass="63402">MLIMLAGQLLIATAAPLPGNRRLLQTTLPPYLEAIPLLYPPPLPALSSIGAPFCRNDGQCDCLTNCQNGCESIKDITDRNFCKALCAQPTTIVAHGIHSEQPNSSDRPHPTVPRHASRGARRSPPHPNPTRGSRPARNRAAKIPNGSARWGAGSRGPLTPPAPSPAPDSASIFVGSISSSPPTRLHHHHRAASGDKTPRSPPFPLAPKLSALPGGRLPRRERSGSGGRLAARFALQTLLPLPPPPPHPHFFRSEGGIPLGFVVVVIYLTGEDLKVEMTENTHVSGRRAFGDLTNVLCKRPAPADLEKSSGGIKIRRIEKDIGPRKESAENAKTSGTGKGIIFGHLFDGVAKGNFERPSIFHGRKVQHMAAEAAGLQSKEVSELKNHCVSMDSSALSDRELDSSLESESVCEEDDDYEIDGGFPDHFGSSELVSKTGANDGECLTQEEIAGSSGSQKPLSSSDFMMCGNMPGSNVQPTSMMTNGLEEPVAAKSCACSFCTKVLKKSIKRARSLQTITRGNEYAANAARHNSGRATEMKFELSQQQRSLFLYTENALVRESTQLHSAVVKLKELRENCKIDLEKISNSSLGK</sequence>